<keyword evidence="4 7" id="KW-0808">Transferase</keyword>
<dbReference type="PANTHER" id="PTHR43178">
    <property type="entry name" value="DIHYDROLIPOAMIDE ACETYLTRANSFERASE COMPONENT OF PYRUVATE DEHYDROGENASE COMPLEX"/>
    <property type="match status" value="1"/>
</dbReference>
<dbReference type="InterPro" id="IPR000089">
    <property type="entry name" value="Biotin_lipoyl"/>
</dbReference>
<dbReference type="Pfam" id="PF00198">
    <property type="entry name" value="2-oxoacid_dh"/>
    <property type="match status" value="1"/>
</dbReference>
<keyword evidence="11" id="KW-1185">Reference proteome</keyword>
<evidence type="ECO:0000259" key="9">
    <source>
        <dbReference type="PROSITE" id="PS51826"/>
    </source>
</evidence>
<evidence type="ECO:0000313" key="10">
    <source>
        <dbReference type="EMBL" id="THU38256.1"/>
    </source>
</evidence>
<evidence type="ECO:0000256" key="3">
    <source>
        <dbReference type="ARBA" id="ARBA00011484"/>
    </source>
</evidence>
<evidence type="ECO:0000256" key="4">
    <source>
        <dbReference type="ARBA" id="ARBA00022679"/>
    </source>
</evidence>
<dbReference type="PANTHER" id="PTHR43178:SF5">
    <property type="entry name" value="LIPOAMIDE ACYLTRANSFERASE COMPONENT OF BRANCHED-CHAIN ALPHA-KETO ACID DEHYDROGENASE COMPLEX, MITOCHONDRIAL"/>
    <property type="match status" value="1"/>
</dbReference>
<dbReference type="Pfam" id="PF00364">
    <property type="entry name" value="Biotin_lipoyl"/>
    <property type="match status" value="1"/>
</dbReference>
<sequence length="383" mass="41971">MIEFNMPSLGADMEAGTLREWLVKPGDKVKRGDIIAIVETQKGLIDIEVFEEGFINRLLIKEDEKVPVGTLMALIADGKEEAIKPALPILEKEAVKEKVIEKITPVTIPRTVKASPLARRIAVEKGIDLTTIKGTGEGGVITKEDVEKAIAPKELLPAEKKPTATENIRMAVAAAMSKSNREIPHYYLQTKIDMSHALAWLAEANKTRTIKQRLLPVVLLIKAVAKALTEVPELNGYWQNGFQQKSDINIGFAISLRTGGVMIPAIHNADKKTPDELMQALNDIIPRTRAMKLKSSELSESTITITSLGEGNVELVYGVIYPPQVALVGFGCIMEQPWTEHGMLDVRPAITVTLAADHRATDGTTGSRLLMAINNHLQKPDML</sequence>
<comment type="caution">
    <text evidence="10">The sequence shown here is derived from an EMBL/GenBank/DDBJ whole genome shotgun (WGS) entry which is preliminary data.</text>
</comment>
<evidence type="ECO:0000256" key="7">
    <source>
        <dbReference type="RuleBase" id="RU003423"/>
    </source>
</evidence>
<dbReference type="Gene3D" id="3.30.559.10">
    <property type="entry name" value="Chloramphenicol acetyltransferase-like domain"/>
    <property type="match status" value="1"/>
</dbReference>
<feature type="domain" description="Peripheral subunit-binding (PSBD)" evidence="9">
    <location>
        <begin position="113"/>
        <end position="150"/>
    </location>
</feature>
<evidence type="ECO:0000256" key="5">
    <source>
        <dbReference type="ARBA" id="ARBA00022823"/>
    </source>
</evidence>
<dbReference type="RefSeq" id="WP_136578212.1">
    <property type="nucleotide sequence ID" value="NZ_STFF01000004.1"/>
</dbReference>
<dbReference type="OrthoDB" id="9805770at2"/>
<gene>
    <name evidence="10" type="ORF">FAM09_16395</name>
</gene>
<comment type="subunit">
    <text evidence="3">Forms a 24-polypeptide structural core with octahedral symmetry.</text>
</comment>
<dbReference type="EMBL" id="STFF01000004">
    <property type="protein sequence ID" value="THU38256.1"/>
    <property type="molecule type" value="Genomic_DNA"/>
</dbReference>
<dbReference type="SUPFAM" id="SSF51230">
    <property type="entry name" value="Single hybrid motif"/>
    <property type="match status" value="1"/>
</dbReference>
<dbReference type="EC" id="2.3.1.-" evidence="7"/>
<dbReference type="GO" id="GO:0005737">
    <property type="term" value="C:cytoplasm"/>
    <property type="evidence" value="ECO:0007669"/>
    <property type="project" value="TreeGrafter"/>
</dbReference>
<dbReference type="InterPro" id="IPR004167">
    <property type="entry name" value="PSBD"/>
</dbReference>
<proteinExistence type="inferred from homology"/>
<dbReference type="InterPro" id="IPR001078">
    <property type="entry name" value="2-oxoacid_DH_actylTfrase"/>
</dbReference>
<comment type="cofactor">
    <cofactor evidence="1 7">
        <name>(R)-lipoate</name>
        <dbReference type="ChEBI" id="CHEBI:83088"/>
    </cofactor>
</comment>
<dbReference type="InterPro" id="IPR023213">
    <property type="entry name" value="CAT-like_dom_sf"/>
</dbReference>
<evidence type="ECO:0000313" key="11">
    <source>
        <dbReference type="Proteomes" id="UP000306918"/>
    </source>
</evidence>
<dbReference type="SUPFAM" id="SSF52777">
    <property type="entry name" value="CoA-dependent acyltransferases"/>
    <property type="match status" value="1"/>
</dbReference>
<evidence type="ECO:0000259" key="8">
    <source>
        <dbReference type="PROSITE" id="PS50968"/>
    </source>
</evidence>
<dbReference type="CDD" id="cd06849">
    <property type="entry name" value="lipoyl_domain"/>
    <property type="match status" value="1"/>
</dbReference>
<organism evidence="10 11">
    <name type="scientific">Niastella caeni</name>
    <dbReference type="NCBI Taxonomy" id="2569763"/>
    <lineage>
        <taxon>Bacteria</taxon>
        <taxon>Pseudomonadati</taxon>
        <taxon>Bacteroidota</taxon>
        <taxon>Chitinophagia</taxon>
        <taxon>Chitinophagales</taxon>
        <taxon>Chitinophagaceae</taxon>
        <taxon>Niastella</taxon>
    </lineage>
</organism>
<dbReference type="GO" id="GO:0031405">
    <property type="term" value="F:lipoic acid binding"/>
    <property type="evidence" value="ECO:0007669"/>
    <property type="project" value="TreeGrafter"/>
</dbReference>
<dbReference type="PROSITE" id="PS51826">
    <property type="entry name" value="PSBD"/>
    <property type="match status" value="1"/>
</dbReference>
<dbReference type="GO" id="GO:0016407">
    <property type="term" value="F:acetyltransferase activity"/>
    <property type="evidence" value="ECO:0007669"/>
    <property type="project" value="TreeGrafter"/>
</dbReference>
<dbReference type="Pfam" id="PF02817">
    <property type="entry name" value="E3_binding"/>
    <property type="match status" value="1"/>
</dbReference>
<dbReference type="Proteomes" id="UP000306918">
    <property type="component" value="Unassembled WGS sequence"/>
</dbReference>
<dbReference type="InterPro" id="IPR011053">
    <property type="entry name" value="Single_hybrid_motif"/>
</dbReference>
<feature type="domain" description="Lipoyl-binding" evidence="8">
    <location>
        <begin position="1"/>
        <end position="76"/>
    </location>
</feature>
<dbReference type="Gene3D" id="4.10.320.10">
    <property type="entry name" value="E3-binding domain"/>
    <property type="match status" value="1"/>
</dbReference>
<reference evidence="10 11" key="1">
    <citation type="submission" date="2019-04" db="EMBL/GenBank/DDBJ databases">
        <title>Niastella caeni sp. nov., isolated from activated sludge.</title>
        <authorList>
            <person name="Sheng M."/>
        </authorList>
    </citation>
    <scope>NUCLEOTIDE SEQUENCE [LARGE SCALE GENOMIC DNA]</scope>
    <source>
        <strain evidence="10 11">HX-2-15</strain>
    </source>
</reference>
<name>A0A4V4H0X4_9BACT</name>
<keyword evidence="6 7" id="KW-0012">Acyltransferase</keyword>
<dbReference type="PROSITE" id="PS50968">
    <property type="entry name" value="BIOTINYL_LIPOYL"/>
    <property type="match status" value="1"/>
</dbReference>
<evidence type="ECO:0000256" key="6">
    <source>
        <dbReference type="ARBA" id="ARBA00023315"/>
    </source>
</evidence>
<accession>A0A4V4H0X4</accession>
<dbReference type="Gene3D" id="2.40.50.100">
    <property type="match status" value="1"/>
</dbReference>
<dbReference type="InterPro" id="IPR050743">
    <property type="entry name" value="2-oxoacid_DH_E2_comp"/>
</dbReference>
<dbReference type="AlphaFoldDB" id="A0A4V4H0X4"/>
<protein>
    <recommendedName>
        <fullName evidence="7">Dihydrolipoamide acetyltransferase component of pyruvate dehydrogenase complex</fullName>
        <ecNumber evidence="7">2.3.1.-</ecNumber>
    </recommendedName>
</protein>
<comment type="similarity">
    <text evidence="2 7">Belongs to the 2-oxoacid dehydrogenase family.</text>
</comment>
<dbReference type="InterPro" id="IPR036625">
    <property type="entry name" value="E3-bd_dom_sf"/>
</dbReference>
<keyword evidence="5 7" id="KW-0450">Lipoyl</keyword>
<dbReference type="SUPFAM" id="SSF47005">
    <property type="entry name" value="Peripheral subunit-binding domain of 2-oxo acid dehydrogenase complex"/>
    <property type="match status" value="1"/>
</dbReference>
<evidence type="ECO:0000256" key="1">
    <source>
        <dbReference type="ARBA" id="ARBA00001938"/>
    </source>
</evidence>
<evidence type="ECO:0000256" key="2">
    <source>
        <dbReference type="ARBA" id="ARBA00007317"/>
    </source>
</evidence>